<dbReference type="CDD" id="cd01276">
    <property type="entry name" value="PKCI_related"/>
    <property type="match status" value="1"/>
</dbReference>
<dbReference type="SUPFAM" id="SSF54197">
    <property type="entry name" value="HIT-like"/>
    <property type="match status" value="1"/>
</dbReference>
<reference evidence="5" key="1">
    <citation type="journal article" date="2018" name="Antonie Van Leeuwenhoek">
        <title>Proteinivorax hydrogeniformans sp. nov., an anaerobic, haloalkaliphilic bacterium fermenting proteinaceous compounds with high hydrogen production.</title>
        <authorList>
            <person name="Boltyanskaya Y."/>
            <person name="Detkova E."/>
            <person name="Pimenov N."/>
            <person name="Kevbrin V."/>
        </authorList>
    </citation>
    <scope>NUCLEOTIDE SEQUENCE</scope>
    <source>
        <strain evidence="5">Z-710</strain>
    </source>
</reference>
<dbReference type="Pfam" id="PF01230">
    <property type="entry name" value="HIT"/>
    <property type="match status" value="1"/>
</dbReference>
<dbReference type="PROSITE" id="PS00892">
    <property type="entry name" value="HIT_1"/>
    <property type="match status" value="1"/>
</dbReference>
<reference evidence="5" key="2">
    <citation type="submission" date="2024-06" db="EMBL/GenBank/DDBJ databases">
        <authorList>
            <person name="Petrova K.O."/>
            <person name="Toshchakov S.V."/>
            <person name="Boltjanskaja Y.V."/>
            <person name="Kevbrin V.V."/>
        </authorList>
    </citation>
    <scope>NUCLEOTIDE SEQUENCE</scope>
    <source>
        <strain evidence="5">Z-710</strain>
    </source>
</reference>
<evidence type="ECO:0000313" key="5">
    <source>
        <dbReference type="EMBL" id="XCI29799.1"/>
    </source>
</evidence>
<accession>A0AAU8HWM2</accession>
<dbReference type="PANTHER" id="PTHR23089">
    <property type="entry name" value="HISTIDINE TRIAD HIT PROTEIN"/>
    <property type="match status" value="1"/>
</dbReference>
<dbReference type="InterPro" id="IPR001310">
    <property type="entry name" value="Histidine_triad_HIT"/>
</dbReference>
<feature type="active site" description="Tele-AMP-histidine intermediate" evidence="1">
    <location>
        <position position="95"/>
    </location>
</feature>
<evidence type="ECO:0000256" key="2">
    <source>
        <dbReference type="PIRSR" id="PIRSR601310-3"/>
    </source>
</evidence>
<dbReference type="InterPro" id="IPR019808">
    <property type="entry name" value="Histidine_triad_CS"/>
</dbReference>
<dbReference type="AlphaFoldDB" id="A0AAU8HWM2"/>
<evidence type="ECO:0000256" key="1">
    <source>
        <dbReference type="PIRSR" id="PIRSR601310-1"/>
    </source>
</evidence>
<evidence type="ECO:0000259" key="4">
    <source>
        <dbReference type="PROSITE" id="PS51084"/>
    </source>
</evidence>
<dbReference type="InterPro" id="IPR036265">
    <property type="entry name" value="HIT-like_sf"/>
</dbReference>
<dbReference type="EMBL" id="CP159485">
    <property type="protein sequence ID" value="XCI29799.1"/>
    <property type="molecule type" value="Genomic_DNA"/>
</dbReference>
<dbReference type="Gene3D" id="3.30.428.10">
    <property type="entry name" value="HIT-like"/>
    <property type="match status" value="1"/>
</dbReference>
<dbReference type="InterPro" id="IPR011146">
    <property type="entry name" value="HIT-like"/>
</dbReference>
<gene>
    <name evidence="5" type="ORF">PRVXH_001143</name>
</gene>
<dbReference type="PROSITE" id="PS51084">
    <property type="entry name" value="HIT_2"/>
    <property type="match status" value="1"/>
</dbReference>
<sequence length="109" mass="12326">MSCLFCKIVQGEISTDKVYENDDVLAFNDIEPQAPVHVLIIPKDHYPNIQKTPSEDVAKIFDAIKEIAKQLNLDEGFRIVNNCGNFGGQTVDHLHFHLLGKRKLKWPPG</sequence>
<dbReference type="PRINTS" id="PR00332">
    <property type="entry name" value="HISTRIAD"/>
</dbReference>
<name>A0AAU8HWM2_9FIRM</name>
<proteinExistence type="predicted"/>
<organism evidence="5">
    <name type="scientific">Proteinivorax hydrogeniformans</name>
    <dbReference type="NCBI Taxonomy" id="1826727"/>
    <lineage>
        <taxon>Bacteria</taxon>
        <taxon>Bacillati</taxon>
        <taxon>Bacillota</taxon>
        <taxon>Clostridia</taxon>
        <taxon>Eubacteriales</taxon>
        <taxon>Proteinivoracaceae</taxon>
        <taxon>Proteinivorax</taxon>
    </lineage>
</organism>
<dbReference type="RefSeq" id="WP_353894346.1">
    <property type="nucleotide sequence ID" value="NZ_CP159485.1"/>
</dbReference>
<feature type="domain" description="HIT" evidence="4">
    <location>
        <begin position="4"/>
        <end position="109"/>
    </location>
</feature>
<feature type="short sequence motif" description="Histidine triad motif" evidence="2 3">
    <location>
        <begin position="93"/>
        <end position="97"/>
    </location>
</feature>
<evidence type="ECO:0000256" key="3">
    <source>
        <dbReference type="PROSITE-ProRule" id="PRU00464"/>
    </source>
</evidence>
<protein>
    <submittedName>
        <fullName evidence="5">Histidine triad nucleotide-binding protein</fullName>
    </submittedName>
</protein>
<dbReference type="GO" id="GO:0003824">
    <property type="term" value="F:catalytic activity"/>
    <property type="evidence" value="ECO:0007669"/>
    <property type="project" value="InterPro"/>
</dbReference>